<gene>
    <name evidence="2" type="ORF">Glove_86g177</name>
</gene>
<keyword evidence="3" id="KW-1185">Reference proteome</keyword>
<reference evidence="2 3" key="1">
    <citation type="submission" date="2018-08" db="EMBL/GenBank/DDBJ databases">
        <title>Genome and evolution of the arbuscular mycorrhizal fungus Diversispora epigaea (formerly Glomus versiforme) and its bacterial endosymbionts.</title>
        <authorList>
            <person name="Sun X."/>
            <person name="Fei Z."/>
            <person name="Harrison M."/>
        </authorList>
    </citation>
    <scope>NUCLEOTIDE SEQUENCE [LARGE SCALE GENOMIC DNA]</scope>
    <source>
        <strain evidence="2 3">IT104</strain>
    </source>
</reference>
<accession>A0A397JGG9</accession>
<dbReference type="Proteomes" id="UP000266861">
    <property type="component" value="Unassembled WGS sequence"/>
</dbReference>
<evidence type="ECO:0008006" key="4">
    <source>
        <dbReference type="Google" id="ProtNLM"/>
    </source>
</evidence>
<evidence type="ECO:0000313" key="3">
    <source>
        <dbReference type="Proteomes" id="UP000266861"/>
    </source>
</evidence>
<dbReference type="OrthoDB" id="28112at2759"/>
<dbReference type="SUPFAM" id="SSF56112">
    <property type="entry name" value="Protein kinase-like (PK-like)"/>
    <property type="match status" value="1"/>
</dbReference>
<sequence length="279" mass="32206">MATLSYGIKYPNKPTFYVGIGNIISAIVELWKEYFKLELSHVDKIKARRAIISLDPIKEKKEEVETEPNNMEDSMIEENNNYSNYSQSDNEIIPVIIDEERSNNNNNNNNNDDDDKRLETIGNDWKRLGKTDNIDISQEINDEYLAEITRYIECKVGFSYLIDLRSQGIFDVIEYAIHGSLHNFQRNLNNSGKELLWKRKIDLLYNISHGLESVHHNGNILVLQQYEAVIGDLGLCKSETSVDIVTCIVISYMVTEVLRGDKYFWNDRQSPFSGCDGYL</sequence>
<name>A0A397JGG9_9GLOM</name>
<dbReference type="InterPro" id="IPR011009">
    <property type="entry name" value="Kinase-like_dom_sf"/>
</dbReference>
<feature type="region of interest" description="Disordered" evidence="1">
    <location>
        <begin position="99"/>
        <end position="118"/>
    </location>
</feature>
<organism evidence="2 3">
    <name type="scientific">Diversispora epigaea</name>
    <dbReference type="NCBI Taxonomy" id="1348612"/>
    <lineage>
        <taxon>Eukaryota</taxon>
        <taxon>Fungi</taxon>
        <taxon>Fungi incertae sedis</taxon>
        <taxon>Mucoromycota</taxon>
        <taxon>Glomeromycotina</taxon>
        <taxon>Glomeromycetes</taxon>
        <taxon>Diversisporales</taxon>
        <taxon>Diversisporaceae</taxon>
        <taxon>Diversispora</taxon>
    </lineage>
</organism>
<comment type="caution">
    <text evidence="2">The sequence shown here is derived from an EMBL/GenBank/DDBJ whole genome shotgun (WGS) entry which is preliminary data.</text>
</comment>
<dbReference type="Gene3D" id="1.10.510.10">
    <property type="entry name" value="Transferase(Phosphotransferase) domain 1"/>
    <property type="match status" value="1"/>
</dbReference>
<dbReference type="EMBL" id="PQFF01000082">
    <property type="protein sequence ID" value="RHZ84063.1"/>
    <property type="molecule type" value="Genomic_DNA"/>
</dbReference>
<proteinExistence type="predicted"/>
<dbReference type="AlphaFoldDB" id="A0A397JGG9"/>
<evidence type="ECO:0000313" key="2">
    <source>
        <dbReference type="EMBL" id="RHZ84063.1"/>
    </source>
</evidence>
<protein>
    <recommendedName>
        <fullName evidence="4">Protein kinase domain-containing protein</fullName>
    </recommendedName>
</protein>
<evidence type="ECO:0000256" key="1">
    <source>
        <dbReference type="SAM" id="MobiDB-lite"/>
    </source>
</evidence>